<evidence type="ECO:0000256" key="6">
    <source>
        <dbReference type="ARBA" id="ARBA00022741"/>
    </source>
</evidence>
<keyword evidence="7 12" id="KW-0067">ATP-binding</keyword>
<comment type="similarity">
    <text evidence="2">Belongs to the ABC transporter superfamily.</text>
</comment>
<dbReference type="InterPro" id="IPR027417">
    <property type="entry name" value="P-loop_NTPase"/>
</dbReference>
<accession>A0ABW2AJU3</accession>
<dbReference type="InterPro" id="IPR013563">
    <property type="entry name" value="Oligopep_ABC_C"/>
</dbReference>
<keyword evidence="9" id="KW-0472">Membrane</keyword>
<dbReference type="SUPFAM" id="SSF52540">
    <property type="entry name" value="P-loop containing nucleoside triphosphate hydrolases"/>
    <property type="match status" value="1"/>
</dbReference>
<reference evidence="13" key="1">
    <citation type="journal article" date="2019" name="Int. J. Syst. Evol. Microbiol.">
        <title>The Global Catalogue of Microorganisms (GCM) 10K type strain sequencing project: providing services to taxonomists for standard genome sequencing and annotation.</title>
        <authorList>
            <consortium name="The Broad Institute Genomics Platform"/>
            <consortium name="The Broad Institute Genome Sequencing Center for Infectious Disease"/>
            <person name="Wu L."/>
            <person name="Ma J."/>
        </authorList>
    </citation>
    <scope>NUCLEOTIDE SEQUENCE [LARGE SCALE GENOMIC DNA]</scope>
    <source>
        <strain evidence="13">CCUG 58127</strain>
    </source>
</reference>
<evidence type="ECO:0000256" key="4">
    <source>
        <dbReference type="ARBA" id="ARBA00022475"/>
    </source>
</evidence>
<dbReference type="PANTHER" id="PTHR43297">
    <property type="entry name" value="OLIGOPEPTIDE TRANSPORT ATP-BINDING PROTEIN APPD"/>
    <property type="match status" value="1"/>
</dbReference>
<gene>
    <name evidence="12" type="ORF">ACFQDH_16830</name>
</gene>
<dbReference type="InterPro" id="IPR017871">
    <property type="entry name" value="ABC_transporter-like_CS"/>
</dbReference>
<organism evidence="12 13">
    <name type="scientific">Flexivirga alba</name>
    <dbReference type="NCBI Taxonomy" id="702742"/>
    <lineage>
        <taxon>Bacteria</taxon>
        <taxon>Bacillati</taxon>
        <taxon>Actinomycetota</taxon>
        <taxon>Actinomycetes</taxon>
        <taxon>Micrococcales</taxon>
        <taxon>Dermacoccaceae</taxon>
        <taxon>Flexivirga</taxon>
    </lineage>
</organism>
<dbReference type="EMBL" id="JBHSWH010000001">
    <property type="protein sequence ID" value="MFC6706874.1"/>
    <property type="molecule type" value="Genomic_DNA"/>
</dbReference>
<dbReference type="PROSITE" id="PS00211">
    <property type="entry name" value="ABC_TRANSPORTER_1"/>
    <property type="match status" value="1"/>
</dbReference>
<keyword evidence="6" id="KW-0547">Nucleotide-binding</keyword>
<evidence type="ECO:0000256" key="8">
    <source>
        <dbReference type="ARBA" id="ARBA00022967"/>
    </source>
</evidence>
<name>A0ABW2AJU3_9MICO</name>
<evidence type="ECO:0000256" key="7">
    <source>
        <dbReference type="ARBA" id="ARBA00022840"/>
    </source>
</evidence>
<dbReference type="Pfam" id="PF08352">
    <property type="entry name" value="oligo_HPY"/>
    <property type="match status" value="1"/>
</dbReference>
<evidence type="ECO:0000256" key="5">
    <source>
        <dbReference type="ARBA" id="ARBA00022519"/>
    </source>
</evidence>
<dbReference type="InterPro" id="IPR003439">
    <property type="entry name" value="ABC_transporter-like_ATP-bd"/>
</dbReference>
<comment type="subcellular location">
    <subcellularLocation>
        <location evidence="1">Membrane</location>
    </subcellularLocation>
</comment>
<dbReference type="PROSITE" id="PS50893">
    <property type="entry name" value="ABC_TRANSPORTER_2"/>
    <property type="match status" value="1"/>
</dbReference>
<dbReference type="GO" id="GO:0005524">
    <property type="term" value="F:ATP binding"/>
    <property type="evidence" value="ECO:0007669"/>
    <property type="project" value="UniProtKB-KW"/>
</dbReference>
<proteinExistence type="inferred from homology"/>
<sequence>MTVLGLQPSGSRVSGSITFRGQDLLDLGAKHMNALRGKELAMVFQDPSSSFHPMLTIGQQMTDHVRHHLGLSRRAAQRRAVELLERVRVDSPQLAMKRYPHQFSGGQLQRVAIAGAIACEPAILVADEPTTALDVTVQAGILALLRELCDSLGLTIILITHDFGVMSSLADNITVLREGKVVEHGARYQVIRHPNHPYTKELIESLPQQETPASGASVEPGGHDVG</sequence>
<dbReference type="Proteomes" id="UP001596298">
    <property type="component" value="Unassembled WGS sequence"/>
</dbReference>
<evidence type="ECO:0000313" key="12">
    <source>
        <dbReference type="EMBL" id="MFC6706874.1"/>
    </source>
</evidence>
<evidence type="ECO:0000256" key="9">
    <source>
        <dbReference type="ARBA" id="ARBA00023136"/>
    </source>
</evidence>
<keyword evidence="5" id="KW-0997">Cell inner membrane</keyword>
<dbReference type="Gene3D" id="3.40.50.300">
    <property type="entry name" value="P-loop containing nucleotide triphosphate hydrolases"/>
    <property type="match status" value="1"/>
</dbReference>
<evidence type="ECO:0000256" key="1">
    <source>
        <dbReference type="ARBA" id="ARBA00004370"/>
    </source>
</evidence>
<keyword evidence="13" id="KW-1185">Reference proteome</keyword>
<evidence type="ECO:0000256" key="2">
    <source>
        <dbReference type="ARBA" id="ARBA00005417"/>
    </source>
</evidence>
<comment type="caution">
    <text evidence="12">The sequence shown here is derived from an EMBL/GenBank/DDBJ whole genome shotgun (WGS) entry which is preliminary data.</text>
</comment>
<protein>
    <submittedName>
        <fullName evidence="12">ABC transporter ATP-binding protein</fullName>
    </submittedName>
</protein>
<dbReference type="CDD" id="cd03257">
    <property type="entry name" value="ABC_NikE_OppD_transporters"/>
    <property type="match status" value="1"/>
</dbReference>
<dbReference type="RefSeq" id="WP_382403552.1">
    <property type="nucleotide sequence ID" value="NZ_JBHSWH010000001.1"/>
</dbReference>
<evidence type="ECO:0000256" key="3">
    <source>
        <dbReference type="ARBA" id="ARBA00022448"/>
    </source>
</evidence>
<dbReference type="PANTHER" id="PTHR43297:SF14">
    <property type="entry name" value="ATPASE AAA-TYPE CORE DOMAIN-CONTAINING PROTEIN"/>
    <property type="match status" value="1"/>
</dbReference>
<evidence type="ECO:0000313" key="13">
    <source>
        <dbReference type="Proteomes" id="UP001596298"/>
    </source>
</evidence>
<dbReference type="Pfam" id="PF00005">
    <property type="entry name" value="ABC_tran"/>
    <property type="match status" value="1"/>
</dbReference>
<evidence type="ECO:0000259" key="11">
    <source>
        <dbReference type="PROSITE" id="PS50893"/>
    </source>
</evidence>
<keyword evidence="3" id="KW-0813">Transport</keyword>
<evidence type="ECO:0000256" key="10">
    <source>
        <dbReference type="SAM" id="MobiDB-lite"/>
    </source>
</evidence>
<keyword evidence="8" id="KW-1278">Translocase</keyword>
<feature type="domain" description="ABC transporter" evidence="11">
    <location>
        <begin position="1"/>
        <end position="203"/>
    </location>
</feature>
<dbReference type="InterPro" id="IPR050388">
    <property type="entry name" value="ABC_Ni/Peptide_Import"/>
</dbReference>
<feature type="region of interest" description="Disordered" evidence="10">
    <location>
        <begin position="207"/>
        <end position="226"/>
    </location>
</feature>
<keyword evidence="4" id="KW-1003">Cell membrane</keyword>